<protein>
    <submittedName>
        <fullName evidence="1">Uncharacterized protein</fullName>
    </submittedName>
</protein>
<organism evidence="1">
    <name type="scientific">marine sediment metagenome</name>
    <dbReference type="NCBI Taxonomy" id="412755"/>
    <lineage>
        <taxon>unclassified sequences</taxon>
        <taxon>metagenomes</taxon>
        <taxon>ecological metagenomes</taxon>
    </lineage>
</organism>
<dbReference type="EMBL" id="LAZR01042133">
    <property type="protein sequence ID" value="KKL10262.1"/>
    <property type="molecule type" value="Genomic_DNA"/>
</dbReference>
<proteinExistence type="predicted"/>
<comment type="caution">
    <text evidence="1">The sequence shown here is derived from an EMBL/GenBank/DDBJ whole genome shotgun (WGS) entry which is preliminary data.</text>
</comment>
<dbReference type="AlphaFoldDB" id="A0A0F9B911"/>
<gene>
    <name evidence="1" type="ORF">LCGC14_2557610</name>
</gene>
<name>A0A0F9B911_9ZZZZ</name>
<accession>A0A0F9B911</accession>
<reference evidence="1" key="1">
    <citation type="journal article" date="2015" name="Nature">
        <title>Complex archaea that bridge the gap between prokaryotes and eukaryotes.</title>
        <authorList>
            <person name="Spang A."/>
            <person name="Saw J.H."/>
            <person name="Jorgensen S.L."/>
            <person name="Zaremba-Niedzwiedzka K."/>
            <person name="Martijn J."/>
            <person name="Lind A.E."/>
            <person name="van Eijk R."/>
            <person name="Schleper C."/>
            <person name="Guy L."/>
            <person name="Ettema T.J."/>
        </authorList>
    </citation>
    <scope>NUCLEOTIDE SEQUENCE</scope>
</reference>
<evidence type="ECO:0000313" key="1">
    <source>
        <dbReference type="EMBL" id="KKL10262.1"/>
    </source>
</evidence>
<sequence length="138" mass="15004">MKKESKTIDLSTKVRDRKGEPFMDGTSPLRLGERLVFIIDGQAAGSVGDMRRVARLAEKLSDGEATGLVEVSEKEIDTLKTVLKGAANGMRFDLYCSLSHLIDPEEEEFASVAKWYEGGASKGTKAKEQLAKPSTPAN</sequence>